<evidence type="ECO:0000313" key="10">
    <source>
        <dbReference type="EMBL" id="AEM42811.1"/>
    </source>
</evidence>
<dbReference type="PANTHER" id="PTHR42781:SF4">
    <property type="entry name" value="SPERMIDINE_PUTRESCINE IMPORT ATP-BINDING PROTEIN POTA"/>
    <property type="match status" value="1"/>
</dbReference>
<evidence type="ECO:0000256" key="4">
    <source>
        <dbReference type="ARBA" id="ARBA00022741"/>
    </source>
</evidence>
<dbReference type="InterPro" id="IPR003439">
    <property type="entry name" value="ABC_transporter-like_ATP-bd"/>
</dbReference>
<dbReference type="GO" id="GO:0016887">
    <property type="term" value="F:ATP hydrolysis activity"/>
    <property type="evidence" value="ECO:0007669"/>
    <property type="project" value="InterPro"/>
</dbReference>
<dbReference type="Proteomes" id="UP000000692">
    <property type="component" value="Plasmid 2"/>
</dbReference>
<keyword evidence="7" id="KW-0406">Ion transport</keyword>
<accession>F9YBQ9</accession>
<evidence type="ECO:0000256" key="3">
    <source>
        <dbReference type="ARBA" id="ARBA00022496"/>
    </source>
</evidence>
<dbReference type="Gene3D" id="3.40.50.300">
    <property type="entry name" value="P-loop containing nucleotide triphosphate hydrolases"/>
    <property type="match status" value="1"/>
</dbReference>
<keyword evidence="10" id="KW-0378">Hydrolase</keyword>
<dbReference type="EC" id="3.6.3.30" evidence="10"/>
<dbReference type="PROSITE" id="PS50893">
    <property type="entry name" value="ABC_TRANSPORTER_2"/>
    <property type="match status" value="1"/>
</dbReference>
<evidence type="ECO:0000256" key="6">
    <source>
        <dbReference type="ARBA" id="ARBA00023004"/>
    </source>
</evidence>
<keyword evidence="10" id="KW-0614">Plasmid</keyword>
<dbReference type="RefSeq" id="WP_013385773.1">
    <property type="nucleotide sequence ID" value="NC_017385.1"/>
</dbReference>
<evidence type="ECO:0000259" key="9">
    <source>
        <dbReference type="PROSITE" id="PS50893"/>
    </source>
</evidence>
<dbReference type="InterPro" id="IPR015853">
    <property type="entry name" value="ABC_transpr_FbpC"/>
</dbReference>
<dbReference type="KEGG" id="kvl:KVU_PB0133"/>
<dbReference type="SUPFAM" id="SSF50331">
    <property type="entry name" value="MOP-like"/>
    <property type="match status" value="1"/>
</dbReference>
<evidence type="ECO:0000256" key="8">
    <source>
        <dbReference type="ARBA" id="ARBA00023136"/>
    </source>
</evidence>
<dbReference type="GO" id="GO:0015408">
    <property type="term" value="F:ABC-type ferric iron transporter activity"/>
    <property type="evidence" value="ECO:0007669"/>
    <property type="project" value="InterPro"/>
</dbReference>
<keyword evidence="8" id="KW-0472">Membrane</keyword>
<dbReference type="InterPro" id="IPR017871">
    <property type="entry name" value="ABC_transporter-like_CS"/>
</dbReference>
<dbReference type="CDD" id="cd03259">
    <property type="entry name" value="ABC_Carb_Solutes_like"/>
    <property type="match status" value="1"/>
</dbReference>
<dbReference type="InterPro" id="IPR008995">
    <property type="entry name" value="Mo/tungstate-bd_C_term_dom"/>
</dbReference>
<evidence type="ECO:0000256" key="7">
    <source>
        <dbReference type="ARBA" id="ARBA00023065"/>
    </source>
</evidence>
<dbReference type="InterPro" id="IPR050093">
    <property type="entry name" value="ABC_SmlMolc_Importer"/>
</dbReference>
<organism evidence="10 11">
    <name type="scientific">Ketogulonicigenium vulgare (strain WSH-001)</name>
    <dbReference type="NCBI Taxonomy" id="759362"/>
    <lineage>
        <taxon>Bacteria</taxon>
        <taxon>Pseudomonadati</taxon>
        <taxon>Pseudomonadota</taxon>
        <taxon>Alphaproteobacteria</taxon>
        <taxon>Rhodobacterales</taxon>
        <taxon>Roseobacteraceae</taxon>
        <taxon>Ketogulonicigenium</taxon>
    </lineage>
</organism>
<dbReference type="AlphaFoldDB" id="F9YBQ9"/>
<evidence type="ECO:0000313" key="11">
    <source>
        <dbReference type="Proteomes" id="UP000000692"/>
    </source>
</evidence>
<dbReference type="GO" id="GO:0016020">
    <property type="term" value="C:membrane"/>
    <property type="evidence" value="ECO:0007669"/>
    <property type="project" value="InterPro"/>
</dbReference>
<evidence type="ECO:0000256" key="5">
    <source>
        <dbReference type="ARBA" id="ARBA00022840"/>
    </source>
</evidence>
<keyword evidence="2" id="KW-1003">Cell membrane</keyword>
<keyword evidence="5" id="KW-0067">ATP-binding</keyword>
<dbReference type="InterPro" id="IPR003593">
    <property type="entry name" value="AAA+_ATPase"/>
</dbReference>
<keyword evidence="6" id="KW-0408">Iron</keyword>
<feature type="domain" description="ABC transporter" evidence="9">
    <location>
        <begin position="5"/>
        <end position="226"/>
    </location>
</feature>
<dbReference type="Pfam" id="PF00005">
    <property type="entry name" value="ABC_tran"/>
    <property type="match status" value="1"/>
</dbReference>
<dbReference type="PANTHER" id="PTHR42781">
    <property type="entry name" value="SPERMIDINE/PUTRESCINE IMPORT ATP-BINDING PROTEIN POTA"/>
    <property type="match status" value="1"/>
</dbReference>
<name>F9YBQ9_KETVW</name>
<proteinExistence type="predicted"/>
<dbReference type="HOGENOM" id="CLU_000604_1_1_5"/>
<keyword evidence="11" id="KW-1185">Reference proteome</keyword>
<reference evidence="10 11" key="1">
    <citation type="journal article" date="2011" name="J. Bacteriol.">
        <title>Complete genome sequence of the industrial strain Ketogulonicigenium vulgare WSH-001.</title>
        <authorList>
            <person name="Liu L."/>
            <person name="Li Y."/>
            <person name="Zhang J."/>
            <person name="Zhou Z."/>
            <person name="Liu J."/>
            <person name="Li X."/>
            <person name="Zhou J."/>
            <person name="Du G."/>
            <person name="Wang L."/>
            <person name="Chen J."/>
        </authorList>
    </citation>
    <scope>NUCLEOTIDE SEQUENCE [LARGE SCALE GENOMIC DNA]</scope>
    <source>
        <strain evidence="10 11">WSH-001</strain>
        <plasmid evidence="11">pKVU_200</plasmid>
    </source>
</reference>
<protein>
    <submittedName>
        <fullName evidence="10">ABC-type spermidine/putrescine transport system, ATPase component</fullName>
        <ecNumber evidence="10">3.6.3.30</ecNumber>
    </submittedName>
</protein>
<sequence>MTPLLRLDHISKSFGPTAAVHDLSLDLHAGEILALIGPSGCGKTTTLRLIAGFEVPGSGQILRAGQPITALPPERRGIGIVFQDYALFPHLSVAQNILFGAPDADLAALCALVGLTGLEQRFPDQLSGGQQQRVALARTLAVKPDIILLDEPFSNLDASLRQRARAEMRRLLKETGCAILLVTHDQEEALGFADRVAVMQAGRLHQIDTARAVYDHPISAIAARALGPVMLIDGIADGDACATPLGPCRLASPAQGPVTLALRPHHILPDPNGTPARLITSTFAGGQCHHSLQVADIDLQMTLSAAYPLPDPLFIALDQMHRFSPLSPDQYQGN</sequence>
<dbReference type="OrthoDB" id="9802264at2"/>
<dbReference type="FunFam" id="3.40.50.300:FF:000425">
    <property type="entry name" value="Probable ABC transporter, ATP-binding subunit"/>
    <property type="match status" value="1"/>
</dbReference>
<dbReference type="SUPFAM" id="SSF52540">
    <property type="entry name" value="P-loop containing nucleoside triphosphate hydrolases"/>
    <property type="match status" value="1"/>
</dbReference>
<keyword evidence="1" id="KW-0813">Transport</keyword>
<dbReference type="SMART" id="SM00382">
    <property type="entry name" value="AAA"/>
    <property type="match status" value="1"/>
</dbReference>
<evidence type="ECO:0000256" key="1">
    <source>
        <dbReference type="ARBA" id="ARBA00022448"/>
    </source>
</evidence>
<dbReference type="PROSITE" id="PS00211">
    <property type="entry name" value="ABC_TRANSPORTER_1"/>
    <property type="match status" value="1"/>
</dbReference>
<keyword evidence="3" id="KW-0410">Iron transport</keyword>
<dbReference type="InterPro" id="IPR027417">
    <property type="entry name" value="P-loop_NTPase"/>
</dbReference>
<dbReference type="GO" id="GO:0015697">
    <property type="term" value="P:quaternary ammonium group transport"/>
    <property type="evidence" value="ECO:0007669"/>
    <property type="project" value="UniProtKB-ARBA"/>
</dbReference>
<gene>
    <name evidence="10" type="primary">sfuC</name>
    <name evidence="10" type="ordered locus">KVU_PB0133</name>
</gene>
<dbReference type="GO" id="GO:0005524">
    <property type="term" value="F:ATP binding"/>
    <property type="evidence" value="ECO:0007669"/>
    <property type="project" value="UniProtKB-KW"/>
</dbReference>
<dbReference type="EMBL" id="CP002020">
    <property type="protein sequence ID" value="AEM42811.1"/>
    <property type="molecule type" value="Genomic_DNA"/>
</dbReference>
<evidence type="ECO:0000256" key="2">
    <source>
        <dbReference type="ARBA" id="ARBA00022475"/>
    </source>
</evidence>
<keyword evidence="4" id="KW-0547">Nucleotide-binding</keyword>
<geneLocation type="plasmid" evidence="11">
    <name>pKVU_200</name>
</geneLocation>